<reference evidence="1" key="2">
    <citation type="journal article" date="2015" name="Data Brief">
        <title>Shoot transcriptome of the giant reed, Arundo donax.</title>
        <authorList>
            <person name="Barrero R.A."/>
            <person name="Guerrero F.D."/>
            <person name="Moolhuijzen P."/>
            <person name="Goolsby J.A."/>
            <person name="Tidwell J."/>
            <person name="Bellgard S.E."/>
            <person name="Bellgard M.I."/>
        </authorList>
    </citation>
    <scope>NUCLEOTIDE SEQUENCE</scope>
    <source>
        <tissue evidence="1">Shoot tissue taken approximately 20 cm above the soil surface</tissue>
    </source>
</reference>
<dbReference type="AlphaFoldDB" id="A0A0A9GPL1"/>
<sequence>MDTGTTDFTGDLIQPLQDIFELLEISVREEEVPDVLERQGRRQPDLAALAEQLLLDPLGLEVVEQVLGL</sequence>
<accession>A0A0A9GPL1</accession>
<evidence type="ECO:0000313" key="1">
    <source>
        <dbReference type="EMBL" id="JAE24481.1"/>
    </source>
</evidence>
<name>A0A0A9GPL1_ARUDO</name>
<dbReference type="EMBL" id="GBRH01173415">
    <property type="protein sequence ID" value="JAE24481.1"/>
    <property type="molecule type" value="Transcribed_RNA"/>
</dbReference>
<protein>
    <submittedName>
        <fullName evidence="1">Uncharacterized protein</fullName>
    </submittedName>
</protein>
<proteinExistence type="predicted"/>
<reference evidence="1" key="1">
    <citation type="submission" date="2014-09" db="EMBL/GenBank/DDBJ databases">
        <authorList>
            <person name="Magalhaes I.L.F."/>
            <person name="Oliveira U."/>
            <person name="Santos F.R."/>
            <person name="Vidigal T.H.D.A."/>
            <person name="Brescovit A.D."/>
            <person name="Santos A.J."/>
        </authorList>
    </citation>
    <scope>NUCLEOTIDE SEQUENCE</scope>
    <source>
        <tissue evidence="1">Shoot tissue taken approximately 20 cm above the soil surface</tissue>
    </source>
</reference>
<organism evidence="1">
    <name type="scientific">Arundo donax</name>
    <name type="common">Giant reed</name>
    <name type="synonym">Donax arundinaceus</name>
    <dbReference type="NCBI Taxonomy" id="35708"/>
    <lineage>
        <taxon>Eukaryota</taxon>
        <taxon>Viridiplantae</taxon>
        <taxon>Streptophyta</taxon>
        <taxon>Embryophyta</taxon>
        <taxon>Tracheophyta</taxon>
        <taxon>Spermatophyta</taxon>
        <taxon>Magnoliopsida</taxon>
        <taxon>Liliopsida</taxon>
        <taxon>Poales</taxon>
        <taxon>Poaceae</taxon>
        <taxon>PACMAD clade</taxon>
        <taxon>Arundinoideae</taxon>
        <taxon>Arundineae</taxon>
        <taxon>Arundo</taxon>
    </lineage>
</organism>